<accession>A0A1Z2XEI4</accession>
<feature type="transmembrane region" description="Helical" evidence="1">
    <location>
        <begin position="666"/>
        <end position="689"/>
    </location>
</feature>
<dbReference type="STRING" id="1796646.A4V02_02275"/>
<feature type="transmembrane region" description="Helical" evidence="1">
    <location>
        <begin position="722"/>
        <end position="741"/>
    </location>
</feature>
<feature type="transmembrane region" description="Helical" evidence="1">
    <location>
        <begin position="539"/>
        <end position="563"/>
    </location>
</feature>
<feature type="transmembrane region" description="Helical" evidence="1">
    <location>
        <begin position="360"/>
        <end position="386"/>
    </location>
</feature>
<keyword evidence="4" id="KW-1185">Reference proteome</keyword>
<dbReference type="PANTHER" id="PTHR10422:SF38">
    <property type="entry name" value="CYTOCHROME B SUBUNIT OF NITRIC OXIDE REDUCTASE"/>
    <property type="match status" value="1"/>
</dbReference>
<feature type="transmembrane region" description="Helical" evidence="1">
    <location>
        <begin position="584"/>
        <end position="606"/>
    </location>
</feature>
<dbReference type="AlphaFoldDB" id="A0A1B1SDG3"/>
<feature type="transmembrane region" description="Helical" evidence="1">
    <location>
        <begin position="626"/>
        <end position="645"/>
    </location>
</feature>
<dbReference type="GO" id="GO:0009060">
    <property type="term" value="P:aerobic respiration"/>
    <property type="evidence" value="ECO:0007669"/>
    <property type="project" value="InterPro"/>
</dbReference>
<keyword evidence="1" id="KW-0812">Transmembrane</keyword>
<dbReference type="KEGG" id="pary:A4V02_02275"/>
<keyword evidence="1" id="KW-0472">Membrane</keyword>
<proteinExistence type="predicted"/>
<feature type="transmembrane region" description="Helical" evidence="1">
    <location>
        <begin position="278"/>
        <end position="299"/>
    </location>
</feature>
<feature type="transmembrane region" description="Helical" evidence="1">
    <location>
        <begin position="479"/>
        <end position="499"/>
    </location>
</feature>
<dbReference type="GO" id="GO:0020037">
    <property type="term" value="F:heme binding"/>
    <property type="evidence" value="ECO:0007669"/>
    <property type="project" value="InterPro"/>
</dbReference>
<feature type="transmembrane region" description="Helical" evidence="1">
    <location>
        <begin position="438"/>
        <end position="459"/>
    </location>
</feature>
<gene>
    <name evidence="3" type="ORF">A4V02_02275</name>
</gene>
<dbReference type="InterPro" id="IPR054309">
    <property type="entry name" value="NorB_cytochrome_c-like"/>
</dbReference>
<name>A0A1B1SDG3_9BACT</name>
<feature type="transmembrane region" description="Helical" evidence="1">
    <location>
        <begin position="21"/>
        <end position="42"/>
    </location>
</feature>
<accession>A0A1B1SDG3</accession>
<feature type="transmembrane region" description="Helical" evidence="1">
    <location>
        <begin position="323"/>
        <end position="348"/>
    </location>
</feature>
<dbReference type="InterPro" id="IPR000883">
    <property type="entry name" value="Cyt_C_Oxase_1"/>
</dbReference>
<evidence type="ECO:0000313" key="3">
    <source>
        <dbReference type="EMBL" id="ANU64710.2"/>
    </source>
</evidence>
<dbReference type="Gene3D" id="1.20.210.10">
    <property type="entry name" value="Cytochrome c oxidase-like, subunit I domain"/>
    <property type="match status" value="1"/>
</dbReference>
<dbReference type="InterPro" id="IPR036927">
    <property type="entry name" value="Cyt_c_oxase-like_su1_sf"/>
</dbReference>
<feature type="transmembrane region" description="Helical" evidence="1">
    <location>
        <begin position="222"/>
        <end position="244"/>
    </location>
</feature>
<dbReference type="SUPFAM" id="SSF81442">
    <property type="entry name" value="Cytochrome c oxidase subunit I-like"/>
    <property type="match status" value="1"/>
</dbReference>
<protein>
    <recommendedName>
        <fullName evidence="2">Nitric oxide reductase subunit B cytochrome c-like domain-containing protein</fullName>
    </recommendedName>
</protein>
<dbReference type="GO" id="GO:0016020">
    <property type="term" value="C:membrane"/>
    <property type="evidence" value="ECO:0007669"/>
    <property type="project" value="InterPro"/>
</dbReference>
<dbReference type="Pfam" id="PF00115">
    <property type="entry name" value="COX1"/>
    <property type="match status" value="1"/>
</dbReference>
<dbReference type="PANTHER" id="PTHR10422">
    <property type="entry name" value="CYTOCHROME C OXIDASE SUBUNIT 1"/>
    <property type="match status" value="1"/>
</dbReference>
<evidence type="ECO:0000256" key="1">
    <source>
        <dbReference type="SAM" id="Phobius"/>
    </source>
</evidence>
<keyword evidence="1" id="KW-1133">Transmembrane helix</keyword>
<sequence>MMERSDLQFERDYSSPVISRWWILVLAFVFIYGFSVLITVTVKAYSDKPPVPEVVKDMAGNVMFTGDDIRQGQSVFLRYGLHDNGSIWGHGAYLGPDFSSDYLHQVAVATREMNPRLSMSELNAKAKTNRYDASTGVLVMDEAQASVFADAPAYWRKYFSTPVNNGGLPYNLIDDDAELHKLCAFFAWSAWACVANRPGEDYSYTNNFPYEPTIDQGPADALTVWSVASLLFLLIGIGACLLFVGRDKEADWKASVPPYPMMSADGNQPASVRGLLKFVVVVGLLLLGQTLVGGAVAHYRADPGSFYGLDLSSVFPSQLVRTWHIQLAILWVATGFVLGGLIISRIFGGKEWKGLATMTYFLFGAFGFVIFGSLLAEWAGLAGWWGNGSGSFWLGSQGWEYVEMGRAFQLIMIVGFLVWAYVLIRNTMPALKVPGKRFLAWVFLAFAICVPVFYIPAIFFDDMTNYTVVDTWRFWMIHLWVEGFFEAFATTMVAMIFVEMGIVSRQRGIKIIILEAILTFMGGIIGTGHHWYFEGQSTFNMAVSSCFSAMEVVPLVLLCLEGWRFYRISRVGGAEGVGQQHKWVFNYFMAVGFWNFIGAGVFGFLINMPIVSYFEIGTYLTPNHGHAALFGVFGFLSLGLCVYALRKNLNDAQWASVKPWIKCSFWGFNIGLAMMIALSLLPSGFIQLWDVIHNGYWHARSIEFVTNRTMSLTGWLRMPGDVVFILFGAVPFFIGACKAWWINWQSRHAVED</sequence>
<dbReference type="GeneID" id="65535666"/>
<evidence type="ECO:0000313" key="4">
    <source>
        <dbReference type="Proteomes" id="UP000186351"/>
    </source>
</evidence>
<evidence type="ECO:0000259" key="2">
    <source>
        <dbReference type="Pfam" id="PF22085"/>
    </source>
</evidence>
<dbReference type="GO" id="GO:0004129">
    <property type="term" value="F:cytochrome-c oxidase activity"/>
    <property type="evidence" value="ECO:0007669"/>
    <property type="project" value="InterPro"/>
</dbReference>
<organism evidence="3 4">
    <name type="scientific">Muribaculum intestinale</name>
    <dbReference type="NCBI Taxonomy" id="1796646"/>
    <lineage>
        <taxon>Bacteria</taxon>
        <taxon>Pseudomonadati</taxon>
        <taxon>Bacteroidota</taxon>
        <taxon>Bacteroidia</taxon>
        <taxon>Bacteroidales</taxon>
        <taxon>Muribaculaceae</taxon>
        <taxon>Muribaculum</taxon>
    </lineage>
</organism>
<dbReference type="RefSeq" id="WP_068960050.1">
    <property type="nucleotide sequence ID" value="NZ_CAJTAP010000002.1"/>
</dbReference>
<feature type="transmembrane region" description="Helical" evidence="1">
    <location>
        <begin position="511"/>
        <end position="533"/>
    </location>
</feature>
<feature type="domain" description="Nitric oxide reductase subunit B cytochrome c-like" evidence="2">
    <location>
        <begin position="52"/>
        <end position="210"/>
    </location>
</feature>
<feature type="transmembrane region" description="Helical" evidence="1">
    <location>
        <begin position="406"/>
        <end position="426"/>
    </location>
</feature>
<reference evidence="4" key="1">
    <citation type="submission" date="2016-04" db="EMBL/GenBank/DDBJ databases">
        <title>Complete Genome Sequences of Twelve Strains of a Stable Defined Moderately Diverse Mouse Microbiota 2 (sDMDMm2).</title>
        <authorList>
            <person name="Uchimura Y."/>
            <person name="Wyss M."/>
            <person name="Brugiroux S."/>
            <person name="Limenitakis J.P."/>
            <person name="Stecher B."/>
            <person name="McCoy K.D."/>
            <person name="Macpherson A.J."/>
        </authorList>
    </citation>
    <scope>NUCLEOTIDE SEQUENCE [LARGE SCALE GENOMIC DNA]</scope>
    <source>
        <strain evidence="4">YL27</strain>
    </source>
</reference>
<dbReference type="OrthoDB" id="9767153at2"/>
<dbReference type="EMBL" id="CP015402">
    <property type="protein sequence ID" value="ANU64710.2"/>
    <property type="molecule type" value="Genomic_DNA"/>
</dbReference>
<dbReference type="Proteomes" id="UP000186351">
    <property type="component" value="Chromosome"/>
</dbReference>
<dbReference type="Pfam" id="PF22085">
    <property type="entry name" value="NorB_cytochrome_c-like"/>
    <property type="match status" value="1"/>
</dbReference>